<feature type="compositionally biased region" description="Basic and acidic residues" evidence="1">
    <location>
        <begin position="67"/>
        <end position="79"/>
    </location>
</feature>
<feature type="region of interest" description="Disordered" evidence="1">
    <location>
        <begin position="1"/>
        <end position="81"/>
    </location>
</feature>
<evidence type="ECO:0000313" key="3">
    <source>
        <dbReference type="EMBL" id="EEH54018.1"/>
    </source>
</evidence>
<protein>
    <submittedName>
        <fullName evidence="3">Predicted protein</fullName>
    </submittedName>
</protein>
<proteinExistence type="predicted"/>
<keyword evidence="4" id="KW-1185">Reference proteome</keyword>
<dbReference type="KEGG" id="mpp:MICPUCDRAFT_51018"/>
<feature type="domain" description="Oxidoreductase-like" evidence="2">
    <location>
        <begin position="103"/>
        <end position="139"/>
    </location>
</feature>
<gene>
    <name evidence="3" type="ORF">MICPUCDRAFT_51018</name>
</gene>
<dbReference type="Proteomes" id="UP000001876">
    <property type="component" value="Unassembled WGS sequence"/>
</dbReference>
<dbReference type="EMBL" id="GG663744">
    <property type="protein sequence ID" value="EEH54018.1"/>
    <property type="molecule type" value="Genomic_DNA"/>
</dbReference>
<reference evidence="3 4" key="1">
    <citation type="journal article" date="2009" name="Science">
        <title>Green evolution and dynamic adaptations revealed by genomes of the marine picoeukaryotes Micromonas.</title>
        <authorList>
            <person name="Worden A.Z."/>
            <person name="Lee J.H."/>
            <person name="Mock T."/>
            <person name="Rouze P."/>
            <person name="Simmons M.P."/>
            <person name="Aerts A.L."/>
            <person name="Allen A.E."/>
            <person name="Cuvelier M.L."/>
            <person name="Derelle E."/>
            <person name="Everett M.V."/>
            <person name="Foulon E."/>
            <person name="Grimwood J."/>
            <person name="Gundlach H."/>
            <person name="Henrissat B."/>
            <person name="Napoli C."/>
            <person name="McDonald S.M."/>
            <person name="Parker M.S."/>
            <person name="Rombauts S."/>
            <person name="Salamov A."/>
            <person name="Von Dassow P."/>
            <person name="Badger J.H."/>
            <person name="Coutinho P.M."/>
            <person name="Demir E."/>
            <person name="Dubchak I."/>
            <person name="Gentemann C."/>
            <person name="Eikrem W."/>
            <person name="Gready J.E."/>
            <person name="John U."/>
            <person name="Lanier W."/>
            <person name="Lindquist E.A."/>
            <person name="Lucas S."/>
            <person name="Mayer K.F."/>
            <person name="Moreau H."/>
            <person name="Not F."/>
            <person name="Otillar R."/>
            <person name="Panaud O."/>
            <person name="Pangilinan J."/>
            <person name="Paulsen I."/>
            <person name="Piegu B."/>
            <person name="Poliakov A."/>
            <person name="Robbens S."/>
            <person name="Schmutz J."/>
            <person name="Toulza E."/>
            <person name="Wyss T."/>
            <person name="Zelensky A."/>
            <person name="Zhou K."/>
            <person name="Armbrust E.V."/>
            <person name="Bhattacharya D."/>
            <person name="Goodenough U.W."/>
            <person name="Van de Peer Y."/>
            <person name="Grigoriev I.V."/>
        </authorList>
    </citation>
    <scope>NUCLEOTIDE SEQUENCE [LARGE SCALE GENOMIC DNA]</scope>
    <source>
        <strain evidence="3 4">CCMP1545</strain>
    </source>
</reference>
<evidence type="ECO:0000256" key="1">
    <source>
        <dbReference type="SAM" id="MobiDB-lite"/>
    </source>
</evidence>
<evidence type="ECO:0000313" key="4">
    <source>
        <dbReference type="Proteomes" id="UP000001876"/>
    </source>
</evidence>
<sequence length="152" mass="16812">MRRVAGEVLALARGQRSRLDARRSSRAARAAPSDAALRRRRAKHDRPRAPIPRELSGWTGEGGPSRPDGERVGRHDERAPPPPICSVCARRFCACREKPIVAPVLPGAEDCCQSSPQCKFCVWTVYEDDLAKYRRHLSAKEEKKAAEEGTAA</sequence>
<name>C1N0H1_MICPC</name>
<accession>C1N0H1</accession>
<dbReference type="AlphaFoldDB" id="C1N0H1"/>
<dbReference type="InterPro" id="IPR019180">
    <property type="entry name" value="Oxidoreductase-like_N"/>
</dbReference>
<dbReference type="GeneID" id="9687079"/>
<dbReference type="Pfam" id="PF09791">
    <property type="entry name" value="Oxidored-like"/>
    <property type="match status" value="1"/>
</dbReference>
<dbReference type="RefSeq" id="XP_003061388.1">
    <property type="nucleotide sequence ID" value="XM_003061342.1"/>
</dbReference>
<dbReference type="OrthoDB" id="10064411at2759"/>
<organism evidence="4">
    <name type="scientific">Micromonas pusilla (strain CCMP1545)</name>
    <name type="common">Picoplanktonic green alga</name>
    <dbReference type="NCBI Taxonomy" id="564608"/>
    <lineage>
        <taxon>Eukaryota</taxon>
        <taxon>Viridiplantae</taxon>
        <taxon>Chlorophyta</taxon>
        <taxon>Mamiellophyceae</taxon>
        <taxon>Mamiellales</taxon>
        <taxon>Mamiellaceae</taxon>
        <taxon>Micromonas</taxon>
    </lineage>
</organism>
<evidence type="ECO:0000259" key="2">
    <source>
        <dbReference type="Pfam" id="PF09791"/>
    </source>
</evidence>